<evidence type="ECO:0000313" key="3">
    <source>
        <dbReference type="Proteomes" id="UP001519310"/>
    </source>
</evidence>
<sequence length="104" mass="10916">MVLPATAVAVPNLLSQPDTCKSGYVWREATGPGDHVCVTPGVRAQAKDDNAHAAARRVSPSDPTCISGYVWREATANDLVCVTPGTRTQTKDDNAHAASRVQGS</sequence>
<name>A0ABS4KYS9_STRAV</name>
<accession>A0ABS4KYS9</accession>
<comment type="caution">
    <text evidence="2">The sequence shown here is derived from an EMBL/GenBank/DDBJ whole genome shotgun (WGS) entry which is preliminary data.</text>
</comment>
<dbReference type="RefSeq" id="WP_189965244.1">
    <property type="nucleotide sequence ID" value="NZ_BMVL01000002.1"/>
</dbReference>
<protein>
    <submittedName>
        <fullName evidence="2">Orotidine-5'-phosphate decarboxylase</fullName>
    </submittedName>
</protein>
<dbReference type="EMBL" id="JAGGLQ010000001">
    <property type="protein sequence ID" value="MBP2034646.1"/>
    <property type="molecule type" value="Genomic_DNA"/>
</dbReference>
<dbReference type="Proteomes" id="UP001519310">
    <property type="component" value="Unassembled WGS sequence"/>
</dbReference>
<feature type="region of interest" description="Disordered" evidence="1">
    <location>
        <begin position="85"/>
        <end position="104"/>
    </location>
</feature>
<evidence type="ECO:0000256" key="1">
    <source>
        <dbReference type="SAM" id="MobiDB-lite"/>
    </source>
</evidence>
<keyword evidence="3" id="KW-1185">Reference proteome</keyword>
<proteinExistence type="predicted"/>
<gene>
    <name evidence="2" type="ORF">J2Z77_000430</name>
</gene>
<evidence type="ECO:0000313" key="2">
    <source>
        <dbReference type="EMBL" id="MBP2034646.1"/>
    </source>
</evidence>
<organism evidence="2 3">
    <name type="scientific">Streptomyces avidinii</name>
    <dbReference type="NCBI Taxonomy" id="1895"/>
    <lineage>
        <taxon>Bacteria</taxon>
        <taxon>Bacillati</taxon>
        <taxon>Actinomycetota</taxon>
        <taxon>Actinomycetes</taxon>
        <taxon>Kitasatosporales</taxon>
        <taxon>Streptomycetaceae</taxon>
        <taxon>Streptomyces</taxon>
    </lineage>
</organism>
<reference evidence="2 3" key="1">
    <citation type="submission" date="2021-03" db="EMBL/GenBank/DDBJ databases">
        <title>Genomic Encyclopedia of Type Strains, Phase IV (KMG-IV): sequencing the most valuable type-strain genomes for metagenomic binning, comparative biology and taxonomic classification.</title>
        <authorList>
            <person name="Goeker M."/>
        </authorList>
    </citation>
    <scope>NUCLEOTIDE SEQUENCE [LARGE SCALE GENOMIC DNA]</scope>
    <source>
        <strain evidence="2 3">DSM 40526</strain>
    </source>
</reference>